<proteinExistence type="predicted"/>
<dbReference type="Pfam" id="PF17801">
    <property type="entry name" value="Melibiase_C"/>
    <property type="match status" value="1"/>
</dbReference>
<dbReference type="AlphaFoldDB" id="A0A920CF00"/>
<dbReference type="Gene3D" id="2.60.40.1180">
    <property type="entry name" value="Golgi alpha-mannosidase II"/>
    <property type="match status" value="1"/>
</dbReference>
<name>A0A920CF00_9BACL</name>
<evidence type="ECO:0000313" key="3">
    <source>
        <dbReference type="Proteomes" id="UP000681162"/>
    </source>
</evidence>
<dbReference type="InterPro" id="IPR041233">
    <property type="entry name" value="Melibiase_C"/>
</dbReference>
<feature type="domain" description="Alpha galactosidase C-terminal" evidence="1">
    <location>
        <begin position="3"/>
        <end position="73"/>
    </location>
</feature>
<dbReference type="InterPro" id="IPR013780">
    <property type="entry name" value="Glyco_hydro_b"/>
</dbReference>
<keyword evidence="3" id="KW-1185">Reference proteome</keyword>
<evidence type="ECO:0000313" key="2">
    <source>
        <dbReference type="EMBL" id="GIO37120.1"/>
    </source>
</evidence>
<dbReference type="EMBL" id="BORR01000006">
    <property type="protein sequence ID" value="GIO37120.1"/>
    <property type="molecule type" value="Genomic_DNA"/>
</dbReference>
<dbReference type="SUPFAM" id="SSF51011">
    <property type="entry name" value="Glycosyl hydrolase domain"/>
    <property type="match status" value="1"/>
</dbReference>
<evidence type="ECO:0000259" key="1">
    <source>
        <dbReference type="Pfam" id="PF17801"/>
    </source>
</evidence>
<comment type="caution">
    <text evidence="2">The sequence shown here is derived from an EMBL/GenBank/DDBJ whole genome shotgun (WGS) entry which is preliminary data.</text>
</comment>
<dbReference type="Proteomes" id="UP000681162">
    <property type="component" value="Unassembled WGS sequence"/>
</dbReference>
<sequence>MLVRVLADGDLAIGFFNLSDGQREISLQFWDLGLPYASGFSLSLKDCWTNEELGVYTERFAPTVPAHDCLVVRAKLVRR</sequence>
<accession>A0A920CF00</accession>
<organism evidence="2 3">
    <name type="scientific">Paenibacillus antibioticophila</name>
    <dbReference type="NCBI Taxonomy" id="1274374"/>
    <lineage>
        <taxon>Bacteria</taxon>
        <taxon>Bacillati</taxon>
        <taxon>Bacillota</taxon>
        <taxon>Bacilli</taxon>
        <taxon>Bacillales</taxon>
        <taxon>Paenibacillaceae</taxon>
        <taxon>Paenibacillus</taxon>
    </lineage>
</organism>
<reference evidence="2 3" key="1">
    <citation type="submission" date="2021-03" db="EMBL/GenBank/DDBJ databases">
        <title>Antimicrobial resistance genes in bacteria isolated from Japanese honey, and their potential for conferring macrolide and lincosamide resistance in the American foulbrood pathogen Paenibacillus larvae.</title>
        <authorList>
            <person name="Okamoto M."/>
            <person name="Kumagai M."/>
            <person name="Kanamori H."/>
            <person name="Takamatsu D."/>
        </authorList>
    </citation>
    <scope>NUCLEOTIDE SEQUENCE [LARGE SCALE GENOMIC DNA]</scope>
    <source>
        <strain evidence="2 3">J41TS12</strain>
    </source>
</reference>
<protein>
    <recommendedName>
        <fullName evidence="1">Alpha galactosidase C-terminal domain-containing protein</fullName>
    </recommendedName>
</protein>
<gene>
    <name evidence="2" type="ORF">J41TS12_19810</name>
</gene>